<dbReference type="RefSeq" id="WP_398279182.1">
    <property type="nucleotide sequence ID" value="NZ_JBITLV010000003.1"/>
</dbReference>
<evidence type="ECO:0000259" key="1">
    <source>
        <dbReference type="PROSITE" id="PS50883"/>
    </source>
</evidence>
<dbReference type="InterPro" id="IPR050706">
    <property type="entry name" value="Cyclic-di-GMP_PDE-like"/>
</dbReference>
<dbReference type="Proteomes" id="UP001612915">
    <property type="component" value="Unassembled WGS sequence"/>
</dbReference>
<evidence type="ECO:0000313" key="3">
    <source>
        <dbReference type="Proteomes" id="UP001612915"/>
    </source>
</evidence>
<dbReference type="Gene3D" id="3.20.20.450">
    <property type="entry name" value="EAL domain"/>
    <property type="match status" value="1"/>
</dbReference>
<dbReference type="InterPro" id="IPR001633">
    <property type="entry name" value="EAL_dom"/>
</dbReference>
<dbReference type="PROSITE" id="PS50883">
    <property type="entry name" value="EAL"/>
    <property type="match status" value="1"/>
</dbReference>
<dbReference type="InterPro" id="IPR035919">
    <property type="entry name" value="EAL_sf"/>
</dbReference>
<organism evidence="2 3">
    <name type="scientific">Spongisporangium articulatum</name>
    <dbReference type="NCBI Taxonomy" id="3362603"/>
    <lineage>
        <taxon>Bacteria</taxon>
        <taxon>Bacillati</taxon>
        <taxon>Actinomycetota</taxon>
        <taxon>Actinomycetes</taxon>
        <taxon>Kineosporiales</taxon>
        <taxon>Kineosporiaceae</taxon>
        <taxon>Spongisporangium</taxon>
    </lineage>
</organism>
<proteinExistence type="predicted"/>
<protein>
    <submittedName>
        <fullName evidence="2">EAL domain-containing protein</fullName>
    </submittedName>
</protein>
<evidence type="ECO:0000313" key="2">
    <source>
        <dbReference type="EMBL" id="MFI7587457.1"/>
    </source>
</evidence>
<dbReference type="PANTHER" id="PTHR33121:SF70">
    <property type="entry name" value="SIGNALING PROTEIN YKOW"/>
    <property type="match status" value="1"/>
</dbReference>
<dbReference type="Pfam" id="PF00563">
    <property type="entry name" value="EAL"/>
    <property type="match status" value="1"/>
</dbReference>
<gene>
    <name evidence="2" type="ORF">ACIB24_10335</name>
</gene>
<sequence>MDDMTQRLLDGARTAEIVDLDGGALPASALLDVLTGATAERVHPRGVRVRNARVTGDVDWDTLRLAADLGLRAVAEGVEDETTLGELERMGCRHFQGFLLGRPAPAGAVPQLARRVDLPV</sequence>
<comment type="caution">
    <text evidence="2">The sequence shown here is derived from an EMBL/GenBank/DDBJ whole genome shotgun (WGS) entry which is preliminary data.</text>
</comment>
<name>A0ABW8AM89_9ACTN</name>
<dbReference type="EMBL" id="JBITLV010000003">
    <property type="protein sequence ID" value="MFI7587457.1"/>
    <property type="molecule type" value="Genomic_DNA"/>
</dbReference>
<dbReference type="SUPFAM" id="SSF141868">
    <property type="entry name" value="EAL domain-like"/>
    <property type="match status" value="1"/>
</dbReference>
<keyword evidence="3" id="KW-1185">Reference proteome</keyword>
<dbReference type="PANTHER" id="PTHR33121">
    <property type="entry name" value="CYCLIC DI-GMP PHOSPHODIESTERASE PDEF"/>
    <property type="match status" value="1"/>
</dbReference>
<accession>A0ABW8AM89</accession>
<feature type="domain" description="EAL" evidence="1">
    <location>
        <begin position="1"/>
        <end position="117"/>
    </location>
</feature>
<reference evidence="2 3" key="1">
    <citation type="submission" date="2024-10" db="EMBL/GenBank/DDBJ databases">
        <title>The Natural Products Discovery Center: Release of the First 8490 Sequenced Strains for Exploring Actinobacteria Biosynthetic Diversity.</title>
        <authorList>
            <person name="Kalkreuter E."/>
            <person name="Kautsar S.A."/>
            <person name="Yang D."/>
            <person name="Bader C.D."/>
            <person name="Teijaro C.N."/>
            <person name="Fluegel L."/>
            <person name="Davis C.M."/>
            <person name="Simpson J.R."/>
            <person name="Lauterbach L."/>
            <person name="Steele A.D."/>
            <person name="Gui C."/>
            <person name="Meng S."/>
            <person name="Li G."/>
            <person name="Viehrig K."/>
            <person name="Ye F."/>
            <person name="Su P."/>
            <person name="Kiefer A.F."/>
            <person name="Nichols A."/>
            <person name="Cepeda A.J."/>
            <person name="Yan W."/>
            <person name="Fan B."/>
            <person name="Jiang Y."/>
            <person name="Adhikari A."/>
            <person name="Zheng C.-J."/>
            <person name="Schuster L."/>
            <person name="Cowan T.M."/>
            <person name="Smanski M.J."/>
            <person name="Chevrette M.G."/>
            <person name="De Carvalho L.P.S."/>
            <person name="Shen B."/>
        </authorList>
    </citation>
    <scope>NUCLEOTIDE SEQUENCE [LARGE SCALE GENOMIC DNA]</scope>
    <source>
        <strain evidence="2 3">NPDC049639</strain>
    </source>
</reference>